<evidence type="ECO:0000313" key="4">
    <source>
        <dbReference type="Proteomes" id="UP001642484"/>
    </source>
</evidence>
<organism evidence="3 4">
    <name type="scientific">Durusdinium trenchii</name>
    <dbReference type="NCBI Taxonomy" id="1381693"/>
    <lineage>
        <taxon>Eukaryota</taxon>
        <taxon>Sar</taxon>
        <taxon>Alveolata</taxon>
        <taxon>Dinophyceae</taxon>
        <taxon>Suessiales</taxon>
        <taxon>Symbiodiniaceae</taxon>
        <taxon>Durusdinium</taxon>
    </lineage>
</organism>
<dbReference type="SUPFAM" id="SSF53756">
    <property type="entry name" value="UDP-Glycosyltransferase/glycogen phosphorylase"/>
    <property type="match status" value="1"/>
</dbReference>
<accession>A0ABP0RAL4</accession>
<dbReference type="Pfam" id="PF00534">
    <property type="entry name" value="Glycos_transf_1"/>
    <property type="match status" value="1"/>
</dbReference>
<reference evidence="3 4" key="1">
    <citation type="submission" date="2024-02" db="EMBL/GenBank/DDBJ databases">
        <authorList>
            <person name="Chen Y."/>
            <person name="Shah S."/>
            <person name="Dougan E. K."/>
            <person name="Thang M."/>
            <person name="Chan C."/>
        </authorList>
    </citation>
    <scope>NUCLEOTIDE SEQUENCE [LARGE SCALE GENOMIC DNA]</scope>
</reference>
<keyword evidence="1" id="KW-0328">Glycosyltransferase</keyword>
<sequence length="572" mass="64053">MVDPIGIHWLKIVGLFTTSQTQRDVRARRGIQCRSVQLMMHGGDGMAVQAMVSLDGTMSSADAERSSQSGSKAVLIFQIGTNNWQRQGEFAPGSGILHASFHESMNNMPGVKSYSIYPSKKQTNPEDDPTFRVFKIEHDIPICESVSPNSSYRWHSMTEEQYDAYLKRLENEICEFMDAVEAKECKEFDYLISHHAFTNAMTAAQIVERRHKEGKTKLRHFNFVHGTALKMYIKEKEGDPEYPMRFLTKCQGSGVFDGLSKTSGVWVNSEDYIGKFLDCFPNYPKENCVFSCTGVNQETFCPKGTTVAADLSTFLAEEDRQKVASMKRLVTFVGKFVDWKRLDAVLYAAQQYEAKFPDVGTAIVGTGPPDAVEKYHTMAKTLGLERTVFLGPKGEQPLAKLFSMSEVGIFPSYNESFGKIFLECMACGCPTIGANSGGPKEFVKPEQGVLVEEEPEWRSEEGMQRLGGKVAAQVIKALEEDWKKTKGAGCVGFVTKNFSTVAQVEGMLANMKEWSRARAFLLRQERRRGQEDQREKEGFMASGPWIESNEIEALVADMSSTEQSDLLQLCTR</sequence>
<feature type="domain" description="Glycosyl transferase family 1" evidence="2">
    <location>
        <begin position="319"/>
        <end position="454"/>
    </location>
</feature>
<dbReference type="Proteomes" id="UP001642484">
    <property type="component" value="Unassembled WGS sequence"/>
</dbReference>
<dbReference type="Gene3D" id="3.40.50.2000">
    <property type="entry name" value="Glycogen Phosphorylase B"/>
    <property type="match status" value="2"/>
</dbReference>
<evidence type="ECO:0000256" key="1">
    <source>
        <dbReference type="ARBA" id="ARBA00022676"/>
    </source>
</evidence>
<evidence type="ECO:0000259" key="2">
    <source>
        <dbReference type="Pfam" id="PF00534"/>
    </source>
</evidence>
<gene>
    <name evidence="3" type="ORF">CCMP2556_LOCUS46317</name>
</gene>
<evidence type="ECO:0000313" key="3">
    <source>
        <dbReference type="EMBL" id="CAK9097620.1"/>
    </source>
</evidence>
<proteinExistence type="predicted"/>
<dbReference type="InterPro" id="IPR001296">
    <property type="entry name" value="Glyco_trans_1"/>
</dbReference>
<dbReference type="PANTHER" id="PTHR45947">
    <property type="entry name" value="SULFOQUINOVOSYL TRANSFERASE SQD2"/>
    <property type="match status" value="1"/>
</dbReference>
<name>A0ABP0RAL4_9DINO</name>
<keyword evidence="4" id="KW-1185">Reference proteome</keyword>
<dbReference type="PANTHER" id="PTHR45947:SF3">
    <property type="entry name" value="SULFOQUINOVOSYL TRANSFERASE SQD2"/>
    <property type="match status" value="1"/>
</dbReference>
<dbReference type="EMBL" id="CAXAMN010025761">
    <property type="protein sequence ID" value="CAK9097620.1"/>
    <property type="molecule type" value="Genomic_DNA"/>
</dbReference>
<protein>
    <recommendedName>
        <fullName evidence="2">Glycosyl transferase family 1 domain-containing protein</fullName>
    </recommendedName>
</protein>
<keyword evidence="1" id="KW-0808">Transferase</keyword>
<comment type="caution">
    <text evidence="3">The sequence shown here is derived from an EMBL/GenBank/DDBJ whole genome shotgun (WGS) entry which is preliminary data.</text>
</comment>
<dbReference type="InterPro" id="IPR050194">
    <property type="entry name" value="Glycosyltransferase_grp1"/>
</dbReference>